<reference evidence="1 2" key="1">
    <citation type="journal article" date="2022" name="New Phytol.">
        <title>Ecological generalism drives hyperdiversity of secondary metabolite gene clusters in xylarialean endophytes.</title>
        <authorList>
            <person name="Franco M.E.E."/>
            <person name="Wisecaver J.H."/>
            <person name="Arnold A.E."/>
            <person name="Ju Y.M."/>
            <person name="Slot J.C."/>
            <person name="Ahrendt S."/>
            <person name="Moore L.P."/>
            <person name="Eastman K.E."/>
            <person name="Scott K."/>
            <person name="Konkel Z."/>
            <person name="Mondo S.J."/>
            <person name="Kuo A."/>
            <person name="Hayes R.D."/>
            <person name="Haridas S."/>
            <person name="Andreopoulos B."/>
            <person name="Riley R."/>
            <person name="LaButti K."/>
            <person name="Pangilinan J."/>
            <person name="Lipzen A."/>
            <person name="Amirebrahimi M."/>
            <person name="Yan J."/>
            <person name="Adam C."/>
            <person name="Keymanesh K."/>
            <person name="Ng V."/>
            <person name="Louie K."/>
            <person name="Northen T."/>
            <person name="Drula E."/>
            <person name="Henrissat B."/>
            <person name="Hsieh H.M."/>
            <person name="Youens-Clark K."/>
            <person name="Lutzoni F."/>
            <person name="Miadlikowska J."/>
            <person name="Eastwood D.C."/>
            <person name="Hamelin R.C."/>
            <person name="Grigoriev I.V."/>
            <person name="U'Ren J.M."/>
        </authorList>
    </citation>
    <scope>NUCLEOTIDE SEQUENCE [LARGE SCALE GENOMIC DNA]</scope>
    <source>
        <strain evidence="1 2">ER1909</strain>
    </source>
</reference>
<proteinExistence type="predicted"/>
<comment type="caution">
    <text evidence="1">The sequence shown here is derived from an EMBL/GenBank/DDBJ whole genome shotgun (WGS) entry which is preliminary data.</text>
</comment>
<sequence>MTSKHEGGIESTKLITQLETQTISQEQLIAIVKNTYVELVEAESKCMEVVNSLSSQSETQPDNEQWEALIDQHMTLLRIHHTFFVASQHPPANQALRRLPSKYAMPARMWRHGIHSLLELLRHRLPHSLGNMRKFIDLTSSKMQLYYRTVPAFEDIWMECLGDLGRYGMAIEDDDIQAKEVWTSVSRKWYLKASDKVPTEGRLYHHLAVLARPNLLQQLYYYTKSLCVPKPFSSSRKSIMTLFDPILNPKGAQHSRSIDVAFVKAHGILYSNKLPSEFGLTVDTFCKMLENHIGRTTTSRRRVESGYCIAISNCCGLLSYGQDDSVILKAIRPQHAEEATEATTELGKATSESKPNRTEEGALKLFEGTSGVVLRRLGDPNTLPYLHVVMVFIFHLSRYSGAMSFIEGTFPWKLVSLQLNALLLSYREHHRIQDEGFPRQEKEPAPRPLPEDFAMKGLLWVDKYYPLDWFSNDKIDDDEKYFEVASMTDHRKERILWLGCRIAKSGKWLTYDETSHQFGVVADYDSTVTPGASDDEKGESAMDSDGDPVIATPESSDDDE</sequence>
<keyword evidence="2" id="KW-1185">Reference proteome</keyword>
<protein>
    <submittedName>
        <fullName evidence="1">Uncharacterized protein</fullName>
    </submittedName>
</protein>
<dbReference type="Proteomes" id="UP001497680">
    <property type="component" value="Unassembled WGS sequence"/>
</dbReference>
<evidence type="ECO:0000313" key="2">
    <source>
        <dbReference type="Proteomes" id="UP001497680"/>
    </source>
</evidence>
<organism evidence="1 2">
    <name type="scientific">Hypoxylon rubiginosum</name>
    <dbReference type="NCBI Taxonomy" id="110542"/>
    <lineage>
        <taxon>Eukaryota</taxon>
        <taxon>Fungi</taxon>
        <taxon>Dikarya</taxon>
        <taxon>Ascomycota</taxon>
        <taxon>Pezizomycotina</taxon>
        <taxon>Sordariomycetes</taxon>
        <taxon>Xylariomycetidae</taxon>
        <taxon>Xylariales</taxon>
        <taxon>Hypoxylaceae</taxon>
        <taxon>Hypoxylon</taxon>
    </lineage>
</organism>
<dbReference type="EMBL" id="MU394371">
    <property type="protein sequence ID" value="KAI6082421.1"/>
    <property type="molecule type" value="Genomic_DNA"/>
</dbReference>
<evidence type="ECO:0000313" key="1">
    <source>
        <dbReference type="EMBL" id="KAI6082421.1"/>
    </source>
</evidence>
<accession>A0ACC0CPW6</accession>
<gene>
    <name evidence="1" type="ORF">F4821DRAFT_272468</name>
</gene>
<name>A0ACC0CPW6_9PEZI</name>